<organism evidence="2 3">
    <name type="scientific">Hyphobacterium marinum</name>
    <dbReference type="NCBI Taxonomy" id="3116574"/>
    <lineage>
        <taxon>Bacteria</taxon>
        <taxon>Pseudomonadati</taxon>
        <taxon>Pseudomonadota</taxon>
        <taxon>Alphaproteobacteria</taxon>
        <taxon>Maricaulales</taxon>
        <taxon>Maricaulaceae</taxon>
        <taxon>Hyphobacterium</taxon>
    </lineage>
</organism>
<dbReference type="EMBL" id="JAZDRO010000004">
    <property type="protein sequence ID" value="MEE2567013.1"/>
    <property type="molecule type" value="Genomic_DNA"/>
</dbReference>
<reference evidence="2 3" key="1">
    <citation type="submission" date="2024-01" db="EMBL/GenBank/DDBJ databases">
        <title>Hyphobacterium bacterium isolated from marine sediment.</title>
        <authorList>
            <person name="Zhao S."/>
        </authorList>
    </citation>
    <scope>NUCLEOTIDE SEQUENCE [LARGE SCALE GENOMIC DNA]</scope>
    <source>
        <strain evidence="2 3">Y60-23</strain>
    </source>
</reference>
<accession>A0ABU7LZN6</accession>
<dbReference type="RefSeq" id="WP_330196571.1">
    <property type="nucleotide sequence ID" value="NZ_JAZDRO010000004.1"/>
</dbReference>
<feature type="chain" id="PRO_5046552164" description="P/Homo B domain-containing protein" evidence="1">
    <location>
        <begin position="23"/>
        <end position="520"/>
    </location>
</feature>
<evidence type="ECO:0000256" key="1">
    <source>
        <dbReference type="SAM" id="SignalP"/>
    </source>
</evidence>
<comment type="caution">
    <text evidence="2">The sequence shown here is derived from an EMBL/GenBank/DDBJ whole genome shotgun (WGS) entry which is preliminary data.</text>
</comment>
<evidence type="ECO:0008006" key="4">
    <source>
        <dbReference type="Google" id="ProtNLM"/>
    </source>
</evidence>
<feature type="signal peptide" evidence="1">
    <location>
        <begin position="1"/>
        <end position="22"/>
    </location>
</feature>
<dbReference type="Proteomes" id="UP001310692">
    <property type="component" value="Unassembled WGS sequence"/>
</dbReference>
<name>A0ABU7LZN6_9PROT</name>
<proteinExistence type="predicted"/>
<evidence type="ECO:0000313" key="2">
    <source>
        <dbReference type="EMBL" id="MEE2567013.1"/>
    </source>
</evidence>
<protein>
    <recommendedName>
        <fullName evidence="4">P/Homo B domain-containing protein</fullName>
    </recommendedName>
</protein>
<evidence type="ECO:0000313" key="3">
    <source>
        <dbReference type="Proteomes" id="UP001310692"/>
    </source>
</evidence>
<keyword evidence="1" id="KW-0732">Signal</keyword>
<gene>
    <name evidence="2" type="ORF">V0U35_10005</name>
</gene>
<sequence>MRASLYSAVFAMIVALSAQAQAQTSISAAILPTARTTTVGQPATAFASIVNSGSQMATGCRPALMDGSLPVALAYQTTSPANALTGTANTPADIAPGSTQNYLFSLTPSQSFDSLPVIIDFLCDDGVRGAYVRGVTTFELSSRAFAPDIIAVAATLSGDGVARGNAPDGFAAFTVSAVNIGAGPAPVTVRPVSGLLDMPVRYDICQTDAQSQCLGPRASSVTVTMGSEPAFFVVRAIGLGAGIPLYADVLRTDVVFSDAEHVVRGRTSVAATFPGPQADPAAGQMPAGLWTLVVDGNGLDHGDRIVGRLAIDPQGGVSGDADRVRYETYAGDYGLQGMITADAAALPQPALQGSLVEAFDIETGEIPPYPVSGVWSHRTGLRATVEPHATLRRRIRAVYSPDSLRTVTLADLADQYDFLYRDGNAEPADLGNVALTAAGGLTVSLPGLLCQVDGTLSQPQAGFNLMTVSLTLSGGGCLLAGVYTGHAAVVTETIGGHETEVIGVVFGDESMIDSFMLARQ</sequence>
<keyword evidence="3" id="KW-1185">Reference proteome</keyword>